<proteinExistence type="inferred from homology"/>
<name>C7Q570_CATAD</name>
<dbReference type="EMBL" id="CP001700">
    <property type="protein sequence ID" value="ACU75839.1"/>
    <property type="molecule type" value="Genomic_DNA"/>
</dbReference>
<dbReference type="RefSeq" id="WP_015795567.1">
    <property type="nucleotide sequence ID" value="NC_013131.1"/>
</dbReference>
<dbReference type="Gene3D" id="3.40.50.1820">
    <property type="entry name" value="alpha/beta hydrolase"/>
    <property type="match status" value="1"/>
</dbReference>
<feature type="domain" description="Thioesterase" evidence="2">
    <location>
        <begin position="19"/>
        <end position="232"/>
    </location>
</feature>
<evidence type="ECO:0000259" key="2">
    <source>
        <dbReference type="Pfam" id="PF00975"/>
    </source>
</evidence>
<dbReference type="SUPFAM" id="SSF53474">
    <property type="entry name" value="alpha/beta-Hydrolases"/>
    <property type="match status" value="1"/>
</dbReference>
<sequence length="248" mass="26923">MTTATDRWLPFPRPAGAVRLYCVPHAGGGASSFRPWIGAMPGVAVCPLQPPAREARFRDEPIRTMEQMATEIADVLQDSADGPYAVYGHSLGALTAFEAVRELRRRDAQMPLHLFVSGCPAPQVRDSLLPNVHEASDAEVVALLRRLGGTPESLLNDPGLLGLILPAIRADLEVKETYRYPSEPPLDLPLTVLHADGDPRAGAAATAAWREQAGGEFVLHTVGQGHFAVFEQARITHKYLLEALTPWL</sequence>
<comment type="similarity">
    <text evidence="1">Belongs to the thioesterase family.</text>
</comment>
<dbReference type="AlphaFoldDB" id="C7Q570"/>
<gene>
    <name evidence="3" type="ordered locus">Caci_7009</name>
</gene>
<dbReference type="InParanoid" id="C7Q570"/>
<keyword evidence="4" id="KW-1185">Reference proteome</keyword>
<evidence type="ECO:0000313" key="3">
    <source>
        <dbReference type="EMBL" id="ACU75839.1"/>
    </source>
</evidence>
<reference evidence="3 4" key="1">
    <citation type="journal article" date="2009" name="Stand. Genomic Sci.">
        <title>Complete genome sequence of Catenulispora acidiphila type strain (ID 139908).</title>
        <authorList>
            <person name="Copeland A."/>
            <person name="Lapidus A."/>
            <person name="Glavina Del Rio T."/>
            <person name="Nolan M."/>
            <person name="Lucas S."/>
            <person name="Chen F."/>
            <person name="Tice H."/>
            <person name="Cheng J.F."/>
            <person name="Bruce D."/>
            <person name="Goodwin L."/>
            <person name="Pitluck S."/>
            <person name="Mikhailova N."/>
            <person name="Pati A."/>
            <person name="Ivanova N."/>
            <person name="Mavromatis K."/>
            <person name="Chen A."/>
            <person name="Palaniappan K."/>
            <person name="Chain P."/>
            <person name="Land M."/>
            <person name="Hauser L."/>
            <person name="Chang Y.J."/>
            <person name="Jeffries C.D."/>
            <person name="Chertkov O."/>
            <person name="Brettin T."/>
            <person name="Detter J.C."/>
            <person name="Han C."/>
            <person name="Ali Z."/>
            <person name="Tindall B.J."/>
            <person name="Goker M."/>
            <person name="Bristow J."/>
            <person name="Eisen J.A."/>
            <person name="Markowitz V."/>
            <person name="Hugenholtz P."/>
            <person name="Kyrpides N.C."/>
            <person name="Klenk H.P."/>
        </authorList>
    </citation>
    <scope>NUCLEOTIDE SEQUENCE [LARGE SCALE GENOMIC DNA]</scope>
    <source>
        <strain evidence="4">DSM 44928 / JCM 14897 / NBRC 102108 / NRRL B-24433 / ID139908</strain>
    </source>
</reference>
<dbReference type="KEGG" id="cai:Caci_7009"/>
<dbReference type="Pfam" id="PF00975">
    <property type="entry name" value="Thioesterase"/>
    <property type="match status" value="1"/>
</dbReference>
<protein>
    <submittedName>
        <fullName evidence="3">Thioesterase</fullName>
    </submittedName>
</protein>
<accession>C7Q570</accession>
<dbReference type="eggNOG" id="COG3208">
    <property type="taxonomic scope" value="Bacteria"/>
</dbReference>
<dbReference type="Proteomes" id="UP000000851">
    <property type="component" value="Chromosome"/>
</dbReference>
<dbReference type="HOGENOM" id="CLU_070456_1_1_11"/>
<dbReference type="STRING" id="479433.Caci_7009"/>
<evidence type="ECO:0000256" key="1">
    <source>
        <dbReference type="ARBA" id="ARBA00007169"/>
    </source>
</evidence>
<dbReference type="GO" id="GO:0008610">
    <property type="term" value="P:lipid biosynthetic process"/>
    <property type="evidence" value="ECO:0007669"/>
    <property type="project" value="TreeGrafter"/>
</dbReference>
<evidence type="ECO:0000313" key="4">
    <source>
        <dbReference type="Proteomes" id="UP000000851"/>
    </source>
</evidence>
<dbReference type="OrthoDB" id="4169718at2"/>
<dbReference type="InterPro" id="IPR001031">
    <property type="entry name" value="Thioesterase"/>
</dbReference>
<dbReference type="PANTHER" id="PTHR11487">
    <property type="entry name" value="THIOESTERASE"/>
    <property type="match status" value="1"/>
</dbReference>
<dbReference type="PANTHER" id="PTHR11487:SF0">
    <property type="entry name" value="S-ACYL FATTY ACID SYNTHASE THIOESTERASE, MEDIUM CHAIN"/>
    <property type="match status" value="1"/>
</dbReference>
<dbReference type="InterPro" id="IPR012223">
    <property type="entry name" value="TEII"/>
</dbReference>
<dbReference type="InterPro" id="IPR029058">
    <property type="entry name" value="AB_hydrolase_fold"/>
</dbReference>
<organism evidence="3 4">
    <name type="scientific">Catenulispora acidiphila (strain DSM 44928 / JCM 14897 / NBRC 102108 / NRRL B-24433 / ID139908)</name>
    <dbReference type="NCBI Taxonomy" id="479433"/>
    <lineage>
        <taxon>Bacteria</taxon>
        <taxon>Bacillati</taxon>
        <taxon>Actinomycetota</taxon>
        <taxon>Actinomycetes</taxon>
        <taxon>Catenulisporales</taxon>
        <taxon>Catenulisporaceae</taxon>
        <taxon>Catenulispora</taxon>
    </lineage>
</organism>